<dbReference type="RefSeq" id="WP_179407679.1">
    <property type="nucleotide sequence ID" value="NZ_BMGF01000003.1"/>
</dbReference>
<evidence type="ECO:0008006" key="3">
    <source>
        <dbReference type="Google" id="ProtNLM"/>
    </source>
</evidence>
<name>A0A7Y9XYT2_9SPHN</name>
<organism evidence="1 2">
    <name type="scientific">Novosphingobium marinum</name>
    <dbReference type="NCBI Taxonomy" id="1514948"/>
    <lineage>
        <taxon>Bacteria</taxon>
        <taxon>Pseudomonadati</taxon>
        <taxon>Pseudomonadota</taxon>
        <taxon>Alphaproteobacteria</taxon>
        <taxon>Sphingomonadales</taxon>
        <taxon>Sphingomonadaceae</taxon>
        <taxon>Novosphingobium</taxon>
    </lineage>
</organism>
<proteinExistence type="predicted"/>
<evidence type="ECO:0000313" key="1">
    <source>
        <dbReference type="EMBL" id="NYH95783.1"/>
    </source>
</evidence>
<keyword evidence="2" id="KW-1185">Reference proteome</keyword>
<dbReference type="InterPro" id="IPR049805">
    <property type="entry name" value="Lasso_benenodin"/>
</dbReference>
<dbReference type="Proteomes" id="UP000522081">
    <property type="component" value="Unassembled WGS sequence"/>
</dbReference>
<sequence length="45" mass="4682">MKDFENADSEVIDLGKATVETKGAGQLFVDAGIGKQNSTPGLVDD</sequence>
<dbReference type="NCBIfam" id="NF033522">
    <property type="entry name" value="lasso_benenodin"/>
    <property type="match status" value="1"/>
</dbReference>
<dbReference type="AlphaFoldDB" id="A0A7Y9XYT2"/>
<protein>
    <recommendedName>
        <fullName evidence="3">Benenodin family lasso peptide</fullName>
    </recommendedName>
</protein>
<dbReference type="EMBL" id="JACBZF010000003">
    <property type="protein sequence ID" value="NYH95783.1"/>
    <property type="molecule type" value="Genomic_DNA"/>
</dbReference>
<gene>
    <name evidence="1" type="ORF">FHS75_002112</name>
</gene>
<accession>A0A7Y9XYT2</accession>
<reference evidence="1 2" key="1">
    <citation type="submission" date="2020-07" db="EMBL/GenBank/DDBJ databases">
        <title>Genomic Encyclopedia of Type Strains, Phase IV (KMG-IV): sequencing the most valuable type-strain genomes for metagenomic binning, comparative biology and taxonomic classification.</title>
        <authorList>
            <person name="Goeker M."/>
        </authorList>
    </citation>
    <scope>NUCLEOTIDE SEQUENCE [LARGE SCALE GENOMIC DNA]</scope>
    <source>
        <strain evidence="1 2">DSM 29043</strain>
    </source>
</reference>
<evidence type="ECO:0000313" key="2">
    <source>
        <dbReference type="Proteomes" id="UP000522081"/>
    </source>
</evidence>
<comment type="caution">
    <text evidence="1">The sequence shown here is derived from an EMBL/GenBank/DDBJ whole genome shotgun (WGS) entry which is preliminary data.</text>
</comment>
<dbReference type="Pfam" id="PF24178">
    <property type="entry name" value="Subterisin"/>
    <property type="match status" value="1"/>
</dbReference>